<dbReference type="Gene3D" id="2.60.40.420">
    <property type="entry name" value="Cupredoxins - blue copper proteins"/>
    <property type="match status" value="1"/>
</dbReference>
<feature type="transmembrane region" description="Helical" evidence="1">
    <location>
        <begin position="213"/>
        <end position="233"/>
    </location>
</feature>
<keyword evidence="2" id="KW-0732">Signal</keyword>
<dbReference type="Proteomes" id="UP001271007">
    <property type="component" value="Unassembled WGS sequence"/>
</dbReference>
<dbReference type="GO" id="GO:0009055">
    <property type="term" value="F:electron transfer activity"/>
    <property type="evidence" value="ECO:0007669"/>
    <property type="project" value="InterPro"/>
</dbReference>
<proteinExistence type="predicted"/>
<dbReference type="PANTHER" id="PTHR34883:SF15">
    <property type="entry name" value="EXTRACELLULAR SERINE-RICH PROTEIN"/>
    <property type="match status" value="1"/>
</dbReference>
<dbReference type="AlphaFoldDB" id="A0AAJ0DN75"/>
<feature type="domain" description="Phytocyanin" evidence="3">
    <location>
        <begin position="62"/>
        <end position="134"/>
    </location>
</feature>
<name>A0AAJ0DN75_9PEZI</name>
<gene>
    <name evidence="4" type="ORF">LTR09_005694</name>
</gene>
<evidence type="ECO:0000313" key="5">
    <source>
        <dbReference type="Proteomes" id="UP001271007"/>
    </source>
</evidence>
<dbReference type="InterPro" id="IPR008972">
    <property type="entry name" value="Cupredoxin"/>
</dbReference>
<keyword evidence="1" id="KW-0472">Membrane</keyword>
<evidence type="ECO:0000256" key="2">
    <source>
        <dbReference type="SAM" id="SignalP"/>
    </source>
</evidence>
<evidence type="ECO:0000256" key="1">
    <source>
        <dbReference type="SAM" id="Phobius"/>
    </source>
</evidence>
<keyword evidence="1" id="KW-0812">Transmembrane</keyword>
<dbReference type="PANTHER" id="PTHR34883">
    <property type="entry name" value="SERINE-RICH PROTEIN, PUTATIVE-RELATED-RELATED"/>
    <property type="match status" value="1"/>
</dbReference>
<dbReference type="Pfam" id="PF02298">
    <property type="entry name" value="Cu_bind_like"/>
    <property type="match status" value="1"/>
</dbReference>
<protein>
    <recommendedName>
        <fullName evidence="3">Phytocyanin domain-containing protein</fullName>
    </recommendedName>
</protein>
<organism evidence="4 5">
    <name type="scientific">Extremus antarcticus</name>
    <dbReference type="NCBI Taxonomy" id="702011"/>
    <lineage>
        <taxon>Eukaryota</taxon>
        <taxon>Fungi</taxon>
        <taxon>Dikarya</taxon>
        <taxon>Ascomycota</taxon>
        <taxon>Pezizomycotina</taxon>
        <taxon>Dothideomycetes</taxon>
        <taxon>Dothideomycetidae</taxon>
        <taxon>Mycosphaerellales</taxon>
        <taxon>Extremaceae</taxon>
        <taxon>Extremus</taxon>
    </lineage>
</organism>
<evidence type="ECO:0000259" key="3">
    <source>
        <dbReference type="Pfam" id="PF02298"/>
    </source>
</evidence>
<comment type="caution">
    <text evidence="4">The sequence shown here is derived from an EMBL/GenBank/DDBJ whole genome shotgun (WGS) entry which is preliminary data.</text>
</comment>
<evidence type="ECO:0000313" key="4">
    <source>
        <dbReference type="EMBL" id="KAK3053068.1"/>
    </source>
</evidence>
<reference evidence="4" key="1">
    <citation type="submission" date="2023-04" db="EMBL/GenBank/DDBJ databases">
        <title>Black Yeasts Isolated from many extreme environments.</title>
        <authorList>
            <person name="Coleine C."/>
            <person name="Stajich J.E."/>
            <person name="Selbmann L."/>
        </authorList>
    </citation>
    <scope>NUCLEOTIDE SEQUENCE</scope>
    <source>
        <strain evidence="4">CCFEE 5312</strain>
    </source>
</reference>
<feature type="signal peptide" evidence="2">
    <location>
        <begin position="1"/>
        <end position="18"/>
    </location>
</feature>
<sequence length="236" mass="23236">MLTQALLLALPFLTQAVAQGAYGEKSTTTKTTAAAATTISASSAIHTVQVGLGGLNFAPNSLTAAIGDQIEFHFASPDHSVAEGSSSNPCRPSGDSAFYSGFVKPGGEPFTVTVNSTHPMWFYCTAVGHCQAGMVGVINPSSGETAAEYANAAGKTSKSPSQPKVQGGVFAAANARGSSGGGSTGGASTTSAASAASNSAASPTPTPGSATRVSAMGVLGFMGLSVPLGYVVFAGF</sequence>
<keyword evidence="5" id="KW-1185">Reference proteome</keyword>
<dbReference type="CDD" id="cd00920">
    <property type="entry name" value="Cupredoxin"/>
    <property type="match status" value="1"/>
</dbReference>
<dbReference type="EMBL" id="JAWDJX010000017">
    <property type="protein sequence ID" value="KAK3053068.1"/>
    <property type="molecule type" value="Genomic_DNA"/>
</dbReference>
<accession>A0AAJ0DN75</accession>
<dbReference type="SUPFAM" id="SSF49503">
    <property type="entry name" value="Cupredoxins"/>
    <property type="match status" value="1"/>
</dbReference>
<feature type="chain" id="PRO_5042616089" description="Phytocyanin domain-containing protein" evidence="2">
    <location>
        <begin position="19"/>
        <end position="236"/>
    </location>
</feature>
<keyword evidence="1" id="KW-1133">Transmembrane helix</keyword>
<dbReference type="InterPro" id="IPR052953">
    <property type="entry name" value="Ser-rich/MCO-related"/>
</dbReference>
<dbReference type="InterPro" id="IPR003245">
    <property type="entry name" value="Phytocyanin_dom"/>
</dbReference>